<dbReference type="EMBL" id="JACSPM010000002">
    <property type="protein sequence ID" value="MBD8023676.1"/>
    <property type="molecule type" value="Genomic_DNA"/>
</dbReference>
<keyword evidence="4" id="KW-1185">Reference proteome</keyword>
<evidence type="ECO:0000256" key="2">
    <source>
        <dbReference type="SAM" id="SignalP"/>
    </source>
</evidence>
<organism evidence="3 4">
    <name type="scientific">Microbacterium gallinarum</name>
    <dbReference type="NCBI Taxonomy" id="2762209"/>
    <lineage>
        <taxon>Bacteria</taxon>
        <taxon>Bacillati</taxon>
        <taxon>Actinomycetota</taxon>
        <taxon>Actinomycetes</taxon>
        <taxon>Micrococcales</taxon>
        <taxon>Microbacteriaceae</taxon>
        <taxon>Microbacterium</taxon>
    </lineage>
</organism>
<feature type="region of interest" description="Disordered" evidence="1">
    <location>
        <begin position="25"/>
        <end position="58"/>
    </location>
</feature>
<sequence length="135" mass="13766">MRRAILAGAGGMLLLLLTACSTGGPMTDPTTPSSSRPPFATTTPGPVGPSGTPADVSPEKWDALATDLAERGVAGEPVLVSAEAVTWPNGALGCPKPGMSYTQAVVDGMRVVVEVDGMSYDYRFGRGDAPVLCEA</sequence>
<proteinExistence type="predicted"/>
<accession>A0ABR8X4B2</accession>
<protein>
    <submittedName>
        <fullName evidence="3">Uncharacterized protein</fullName>
    </submittedName>
</protein>
<evidence type="ECO:0000313" key="3">
    <source>
        <dbReference type="EMBL" id="MBD8023676.1"/>
    </source>
</evidence>
<gene>
    <name evidence="3" type="ORF">H9622_08740</name>
</gene>
<evidence type="ECO:0000256" key="1">
    <source>
        <dbReference type="SAM" id="MobiDB-lite"/>
    </source>
</evidence>
<reference evidence="3 4" key="1">
    <citation type="submission" date="2020-08" db="EMBL/GenBank/DDBJ databases">
        <title>A Genomic Blueprint of the Chicken Gut Microbiome.</title>
        <authorList>
            <person name="Gilroy R."/>
            <person name="Ravi A."/>
            <person name="Getino M."/>
            <person name="Pursley I."/>
            <person name="Horton D.L."/>
            <person name="Alikhan N.-F."/>
            <person name="Baker D."/>
            <person name="Gharbi K."/>
            <person name="Hall N."/>
            <person name="Watson M."/>
            <person name="Adriaenssens E.M."/>
            <person name="Foster-Nyarko E."/>
            <person name="Jarju S."/>
            <person name="Secka A."/>
            <person name="Antonio M."/>
            <person name="Oren A."/>
            <person name="Chaudhuri R."/>
            <person name="La Ragione R.M."/>
            <person name="Hildebrand F."/>
            <person name="Pallen M.J."/>
        </authorList>
    </citation>
    <scope>NUCLEOTIDE SEQUENCE [LARGE SCALE GENOMIC DNA]</scope>
    <source>
        <strain evidence="3 4">Sa1CUA4</strain>
    </source>
</reference>
<dbReference type="RefSeq" id="WP_191766002.1">
    <property type="nucleotide sequence ID" value="NZ_JACSPM010000002.1"/>
</dbReference>
<name>A0ABR8X4B2_9MICO</name>
<keyword evidence="2" id="KW-0732">Signal</keyword>
<feature type="signal peptide" evidence="2">
    <location>
        <begin position="1"/>
        <end position="23"/>
    </location>
</feature>
<feature type="chain" id="PRO_5046697717" evidence="2">
    <location>
        <begin position="24"/>
        <end position="135"/>
    </location>
</feature>
<feature type="compositionally biased region" description="Low complexity" evidence="1">
    <location>
        <begin position="25"/>
        <end position="53"/>
    </location>
</feature>
<comment type="caution">
    <text evidence="3">The sequence shown here is derived from an EMBL/GenBank/DDBJ whole genome shotgun (WGS) entry which is preliminary data.</text>
</comment>
<evidence type="ECO:0000313" key="4">
    <source>
        <dbReference type="Proteomes" id="UP000602532"/>
    </source>
</evidence>
<dbReference type="PROSITE" id="PS51257">
    <property type="entry name" value="PROKAR_LIPOPROTEIN"/>
    <property type="match status" value="1"/>
</dbReference>
<dbReference type="Proteomes" id="UP000602532">
    <property type="component" value="Unassembled WGS sequence"/>
</dbReference>